<dbReference type="InterPro" id="IPR003343">
    <property type="entry name" value="Big_2"/>
</dbReference>
<dbReference type="AlphaFoldDB" id="A0A1I6L5T5"/>
<dbReference type="Gene3D" id="2.60.40.1080">
    <property type="match status" value="2"/>
</dbReference>
<name>A0A1I6L5T5_9FIRM</name>
<organism evidence="3 4">
    <name type="scientific">Anaeromicropila populeti</name>
    <dbReference type="NCBI Taxonomy" id="37658"/>
    <lineage>
        <taxon>Bacteria</taxon>
        <taxon>Bacillati</taxon>
        <taxon>Bacillota</taxon>
        <taxon>Clostridia</taxon>
        <taxon>Lachnospirales</taxon>
        <taxon>Lachnospiraceae</taxon>
        <taxon>Anaeromicropila</taxon>
    </lineage>
</organism>
<feature type="domain" description="BIG2" evidence="2">
    <location>
        <begin position="110"/>
        <end position="182"/>
    </location>
</feature>
<keyword evidence="1" id="KW-1133">Transmembrane helix</keyword>
<dbReference type="STRING" id="37658.SAMN05661086_03070"/>
<evidence type="ECO:0000259" key="2">
    <source>
        <dbReference type="SMART" id="SM00635"/>
    </source>
</evidence>
<evidence type="ECO:0000313" key="4">
    <source>
        <dbReference type="Proteomes" id="UP000199659"/>
    </source>
</evidence>
<proteinExistence type="predicted"/>
<dbReference type="SUPFAM" id="SSF49373">
    <property type="entry name" value="Invasin/intimin cell-adhesion fragments"/>
    <property type="match status" value="2"/>
</dbReference>
<sequence length="184" mass="21142">MRKTKCIYFLNVFFYIALIMLVMILLFPYTKFYENKSLFQSFFERVNTKTIYMEKGSTCKMNLFLVNQRVTYQSQNFRIADINQFGKISGKNTGNTMILVKTKKKTLKCRVYVIALNKGTISCKKGEQTNLKVKGTSAWVKWKSEDQSIAKVTRFGKVTGVKSGTTYVIAKVKGITLKCEIIVI</sequence>
<protein>
    <submittedName>
        <fullName evidence="3">Ig-like domain (Group 2)</fullName>
    </submittedName>
</protein>
<accession>A0A1I6L5T5</accession>
<dbReference type="Proteomes" id="UP000199659">
    <property type="component" value="Unassembled WGS sequence"/>
</dbReference>
<dbReference type="Pfam" id="PF02368">
    <property type="entry name" value="Big_2"/>
    <property type="match status" value="1"/>
</dbReference>
<reference evidence="3 4" key="1">
    <citation type="submission" date="2016-10" db="EMBL/GenBank/DDBJ databases">
        <authorList>
            <person name="de Groot N.N."/>
        </authorList>
    </citation>
    <scope>NUCLEOTIDE SEQUENCE [LARGE SCALE GENOMIC DNA]</scope>
    <source>
        <strain evidence="3 4">743A</strain>
    </source>
</reference>
<feature type="transmembrane region" description="Helical" evidence="1">
    <location>
        <begin position="7"/>
        <end position="29"/>
    </location>
</feature>
<keyword evidence="1" id="KW-0812">Transmembrane</keyword>
<dbReference type="EMBL" id="FOYZ01000014">
    <property type="protein sequence ID" value="SFR98841.1"/>
    <property type="molecule type" value="Genomic_DNA"/>
</dbReference>
<keyword evidence="4" id="KW-1185">Reference proteome</keyword>
<dbReference type="SMART" id="SM00635">
    <property type="entry name" value="BID_2"/>
    <property type="match status" value="1"/>
</dbReference>
<evidence type="ECO:0000256" key="1">
    <source>
        <dbReference type="SAM" id="Phobius"/>
    </source>
</evidence>
<gene>
    <name evidence="3" type="ORF">SAMN05661086_03070</name>
</gene>
<keyword evidence="1" id="KW-0472">Membrane</keyword>
<dbReference type="RefSeq" id="WP_092562639.1">
    <property type="nucleotide sequence ID" value="NZ_FOYZ01000014.1"/>
</dbReference>
<dbReference type="OrthoDB" id="2039657at2"/>
<dbReference type="InterPro" id="IPR008964">
    <property type="entry name" value="Invasin/intimin_cell_adhesion"/>
</dbReference>
<evidence type="ECO:0000313" key="3">
    <source>
        <dbReference type="EMBL" id="SFR98841.1"/>
    </source>
</evidence>